<evidence type="ECO:0000256" key="5">
    <source>
        <dbReference type="ARBA" id="ARBA00022692"/>
    </source>
</evidence>
<dbReference type="SUPFAM" id="SSF103473">
    <property type="entry name" value="MFS general substrate transporter"/>
    <property type="match status" value="2"/>
</dbReference>
<dbReference type="GO" id="GO:0006857">
    <property type="term" value="P:oligopeptide transport"/>
    <property type="evidence" value="ECO:0007669"/>
    <property type="project" value="InterPro"/>
</dbReference>
<feature type="transmembrane region" description="Helical" evidence="9">
    <location>
        <begin position="342"/>
        <end position="358"/>
    </location>
</feature>
<protein>
    <submittedName>
        <fullName evidence="11">MFS transporter</fullName>
    </submittedName>
</protein>
<gene>
    <name evidence="11" type="ORF">GX859_00725</name>
</gene>
<proteinExistence type="inferred from homology"/>
<keyword evidence="7 9" id="KW-0472">Membrane</keyword>
<dbReference type="PROSITE" id="PS50850">
    <property type="entry name" value="MFS"/>
    <property type="match status" value="1"/>
</dbReference>
<evidence type="ECO:0000256" key="1">
    <source>
        <dbReference type="ARBA" id="ARBA00004651"/>
    </source>
</evidence>
<keyword evidence="4" id="KW-1003">Cell membrane</keyword>
<comment type="caution">
    <text evidence="11">The sequence shown here is derived from an EMBL/GenBank/DDBJ whole genome shotgun (WGS) entry which is preliminary data.</text>
</comment>
<dbReference type="Pfam" id="PF00854">
    <property type="entry name" value="PTR2"/>
    <property type="match status" value="1"/>
</dbReference>
<keyword evidence="5 8" id="KW-0812">Transmembrane</keyword>
<feature type="domain" description="Major facilitator superfamily (MFS) profile" evidence="10">
    <location>
        <begin position="1"/>
        <end position="206"/>
    </location>
</feature>
<evidence type="ECO:0000313" key="11">
    <source>
        <dbReference type="EMBL" id="NLA54814.1"/>
    </source>
</evidence>
<comment type="subcellular location">
    <subcellularLocation>
        <location evidence="1">Cell membrane</location>
        <topology evidence="1">Multi-pass membrane protein</topology>
    </subcellularLocation>
    <subcellularLocation>
        <location evidence="8">Membrane</location>
        <topology evidence="8">Multi-pass membrane protein</topology>
    </subcellularLocation>
</comment>
<feature type="transmembrane region" description="Helical" evidence="9">
    <location>
        <begin position="258"/>
        <end position="278"/>
    </location>
</feature>
<feature type="transmembrane region" description="Helical" evidence="9">
    <location>
        <begin position="180"/>
        <end position="201"/>
    </location>
</feature>
<dbReference type="GO" id="GO:0005886">
    <property type="term" value="C:plasma membrane"/>
    <property type="evidence" value="ECO:0007669"/>
    <property type="project" value="UniProtKB-SubCell"/>
</dbReference>
<evidence type="ECO:0000313" key="12">
    <source>
        <dbReference type="Proteomes" id="UP000557899"/>
    </source>
</evidence>
<dbReference type="AlphaFoldDB" id="A0A7X6SU83"/>
<dbReference type="PANTHER" id="PTHR23517">
    <property type="entry name" value="RESISTANCE PROTEIN MDTM, PUTATIVE-RELATED-RELATED"/>
    <property type="match status" value="1"/>
</dbReference>
<reference evidence="11 12" key="1">
    <citation type="journal article" date="2020" name="Biotechnol. Biofuels">
        <title>New insights from the biogas microbiome by comprehensive genome-resolved metagenomics of nearly 1600 species originating from multiple anaerobic digesters.</title>
        <authorList>
            <person name="Campanaro S."/>
            <person name="Treu L."/>
            <person name="Rodriguez-R L.M."/>
            <person name="Kovalovszki A."/>
            <person name="Ziels R.M."/>
            <person name="Maus I."/>
            <person name="Zhu X."/>
            <person name="Kougias P.G."/>
            <person name="Basile A."/>
            <person name="Luo G."/>
            <person name="Schluter A."/>
            <person name="Konstantinidis K.T."/>
            <person name="Angelidaki I."/>
        </authorList>
    </citation>
    <scope>NUCLEOTIDE SEQUENCE [LARGE SCALE GENOMIC DNA]</scope>
    <source>
        <strain evidence="11">AS15tlH2ME_198</strain>
    </source>
</reference>
<feature type="transmembrane region" description="Helical" evidence="9">
    <location>
        <begin position="32"/>
        <end position="49"/>
    </location>
</feature>
<evidence type="ECO:0000256" key="6">
    <source>
        <dbReference type="ARBA" id="ARBA00022989"/>
    </source>
</evidence>
<feature type="transmembrane region" description="Helical" evidence="9">
    <location>
        <begin position="290"/>
        <end position="306"/>
    </location>
</feature>
<accession>A0A7X6SU83</accession>
<evidence type="ECO:0000256" key="3">
    <source>
        <dbReference type="ARBA" id="ARBA00022448"/>
    </source>
</evidence>
<dbReference type="InterPro" id="IPR036259">
    <property type="entry name" value="MFS_trans_sf"/>
</dbReference>
<feature type="transmembrane region" description="Helical" evidence="9">
    <location>
        <begin position="370"/>
        <end position="390"/>
    </location>
</feature>
<dbReference type="NCBIfam" id="TIGR00924">
    <property type="entry name" value="yjdL_sub1_fam"/>
    <property type="match status" value="1"/>
</dbReference>
<dbReference type="PANTHER" id="PTHR23517:SF15">
    <property type="entry name" value="PROTON-DEPENDENT OLIGOPEPTIDE FAMILY TRANSPORT PROTEIN"/>
    <property type="match status" value="1"/>
</dbReference>
<feature type="transmembrane region" description="Helical" evidence="9">
    <location>
        <begin position="435"/>
        <end position="454"/>
    </location>
</feature>
<dbReference type="InterPro" id="IPR020846">
    <property type="entry name" value="MFS_dom"/>
</dbReference>
<dbReference type="Gene3D" id="1.20.1250.20">
    <property type="entry name" value="MFS general substrate transporter like domains"/>
    <property type="match status" value="1"/>
</dbReference>
<keyword evidence="6 9" id="KW-1133">Transmembrane helix</keyword>
<name>A0A7X6SU83_9CORY</name>
<feature type="transmembrane region" description="Helical" evidence="9">
    <location>
        <begin position="396"/>
        <end position="423"/>
    </location>
</feature>
<dbReference type="GO" id="GO:1904680">
    <property type="term" value="F:peptide transmembrane transporter activity"/>
    <property type="evidence" value="ECO:0007669"/>
    <property type="project" value="InterPro"/>
</dbReference>
<dbReference type="Proteomes" id="UP000557899">
    <property type="component" value="Unassembled WGS sequence"/>
</dbReference>
<dbReference type="InterPro" id="IPR050171">
    <property type="entry name" value="MFS_Transporters"/>
</dbReference>
<organism evidence="11 12">
    <name type="scientific">Corynebacterium humireducens</name>
    <dbReference type="NCBI Taxonomy" id="1223514"/>
    <lineage>
        <taxon>Bacteria</taxon>
        <taxon>Bacillati</taxon>
        <taxon>Actinomycetota</taxon>
        <taxon>Actinomycetes</taxon>
        <taxon>Mycobacteriales</taxon>
        <taxon>Corynebacteriaceae</taxon>
        <taxon>Corynebacterium</taxon>
    </lineage>
</organism>
<dbReference type="CDD" id="cd17346">
    <property type="entry name" value="MFS_DtpA_like"/>
    <property type="match status" value="1"/>
</dbReference>
<evidence type="ECO:0000259" key="10">
    <source>
        <dbReference type="PROSITE" id="PS50850"/>
    </source>
</evidence>
<evidence type="ECO:0000256" key="4">
    <source>
        <dbReference type="ARBA" id="ARBA00022475"/>
    </source>
</evidence>
<comment type="similarity">
    <text evidence="2 8">Belongs to the major facilitator superfamily. Proton-dependent oligopeptide transporter (POT/PTR) (TC 2.A.17) family.</text>
</comment>
<evidence type="ECO:0000256" key="8">
    <source>
        <dbReference type="RuleBase" id="RU003755"/>
    </source>
</evidence>
<feature type="transmembrane region" description="Helical" evidence="9">
    <location>
        <begin position="120"/>
        <end position="143"/>
    </location>
</feature>
<dbReference type="InterPro" id="IPR000109">
    <property type="entry name" value="POT_fam"/>
</dbReference>
<evidence type="ECO:0000256" key="9">
    <source>
        <dbReference type="SAM" id="Phobius"/>
    </source>
</evidence>
<evidence type="ECO:0000256" key="2">
    <source>
        <dbReference type="ARBA" id="ARBA00005982"/>
    </source>
</evidence>
<feature type="transmembrane region" description="Helical" evidence="9">
    <location>
        <begin position="61"/>
        <end position="81"/>
    </location>
</feature>
<dbReference type="EMBL" id="JAAZHI010000018">
    <property type="protein sequence ID" value="NLA54814.1"/>
    <property type="molecule type" value="Genomic_DNA"/>
</dbReference>
<feature type="transmembrane region" description="Helical" evidence="9">
    <location>
        <begin position="93"/>
        <end position="114"/>
    </location>
</feature>
<keyword evidence="3 8" id="KW-0813">Transport</keyword>
<dbReference type="PROSITE" id="PS01023">
    <property type="entry name" value="PTR2_2"/>
    <property type="match status" value="1"/>
</dbReference>
<feature type="transmembrane region" description="Helical" evidence="9">
    <location>
        <begin position="466"/>
        <end position="484"/>
    </location>
</feature>
<evidence type="ECO:0000256" key="7">
    <source>
        <dbReference type="ARBA" id="ARBA00023136"/>
    </source>
</evidence>
<dbReference type="InterPro" id="IPR005279">
    <property type="entry name" value="Dipep/tripep_permease"/>
</dbReference>
<feature type="transmembrane region" description="Helical" evidence="9">
    <location>
        <begin position="155"/>
        <end position="174"/>
    </location>
</feature>
<feature type="transmembrane region" description="Helical" evidence="9">
    <location>
        <begin position="231"/>
        <end position="252"/>
    </location>
</feature>
<dbReference type="InterPro" id="IPR018456">
    <property type="entry name" value="PTR2_symporter_CS"/>
</dbReference>
<sequence length="500" mass="52240">MTILERRSRATDQGTHPIAMPSMVSIEMWERFSFYGMQAILAYYLYFQATDGGLGMATSEATALVGAYGAFLYLCTFAGGWIGDRVLGAERTLLTGAGLLVGGHVALSALPGFLGLIPGLLLIAAGSGLLKTAAVTVLGQAYPAASPRRDAAFQIFYLGINVGALLGPLLTGWLAERHGFHAGFAAAAGLMVLGLVVYLAMRPRLMASLGAETARLLTRPTQPLAPARARLIIIAAVAAVALVVALLAVGVITPARLAATFLVITVAAALLLFGQMFLSPAVTPGERRRVLAFVPLFLASTTYWALQSQIYGVLAVYSDVHLDRTVAGHEIPAAWTQSLNPFYILAFSLPLAWLWVRLGSRGPASSTKMGVGVIIAGSSMLIMLPFVGGGENSTPFLVLAAAIGTLSLGEMLIGPIGMASTAIHAPRAFATRFSALYFLTLAIGTSLAGTLSTFYDSTSADSERTYFLSVAAAAILIGVVCLAASRALRRHLTAEGSGEA</sequence>